<dbReference type="AlphaFoldDB" id="A0A371K3A5"/>
<evidence type="ECO:0000313" key="1">
    <source>
        <dbReference type="EMBL" id="RDZ28327.1"/>
    </source>
</evidence>
<organism evidence="1 2">
    <name type="scientific">Lysobacter silvisoli</name>
    <dbReference type="NCBI Taxonomy" id="2293254"/>
    <lineage>
        <taxon>Bacteria</taxon>
        <taxon>Pseudomonadati</taxon>
        <taxon>Pseudomonadota</taxon>
        <taxon>Gammaproteobacteria</taxon>
        <taxon>Lysobacterales</taxon>
        <taxon>Lysobacteraceae</taxon>
        <taxon>Lysobacter</taxon>
    </lineage>
</organism>
<proteinExistence type="predicted"/>
<dbReference type="RefSeq" id="WP_115857768.1">
    <property type="nucleotide sequence ID" value="NZ_QTSU01000001.1"/>
</dbReference>
<protein>
    <submittedName>
        <fullName evidence="1">Uncharacterized protein</fullName>
    </submittedName>
</protein>
<accession>A0A371K3A5</accession>
<reference evidence="1 2" key="1">
    <citation type="submission" date="2018-08" db="EMBL/GenBank/DDBJ databases">
        <title>Lysobacter sp. zong2l5, whole genome shotgun sequence.</title>
        <authorList>
            <person name="Zhang X."/>
            <person name="Feng G."/>
            <person name="Zhu H."/>
        </authorList>
    </citation>
    <scope>NUCLEOTIDE SEQUENCE [LARGE SCALE GENOMIC DNA]</scope>
    <source>
        <strain evidence="2">zong2l5</strain>
    </source>
</reference>
<evidence type="ECO:0000313" key="2">
    <source>
        <dbReference type="Proteomes" id="UP000264492"/>
    </source>
</evidence>
<gene>
    <name evidence="1" type="ORF">DX914_04085</name>
</gene>
<sequence length="79" mass="8895">MELGYNEIGADHNWRINVTHGTQDLGTIRKSADGARYEYYHGVRNDFCYSCDSNDLSALKRLLSLRMGRSAMPMPALIG</sequence>
<dbReference type="Proteomes" id="UP000264492">
    <property type="component" value="Unassembled WGS sequence"/>
</dbReference>
<comment type="caution">
    <text evidence="1">The sequence shown here is derived from an EMBL/GenBank/DDBJ whole genome shotgun (WGS) entry which is preliminary data.</text>
</comment>
<dbReference type="OrthoDB" id="6028398at2"/>
<name>A0A371K3A5_9GAMM</name>
<keyword evidence="2" id="KW-1185">Reference proteome</keyword>
<dbReference type="EMBL" id="QTSU01000001">
    <property type="protein sequence ID" value="RDZ28327.1"/>
    <property type="molecule type" value="Genomic_DNA"/>
</dbReference>